<sequence length="154" mass="17723">MTDRECLLEALAALGFGSQKVEVHDEPVALVGYEGTRRGQEANIVIRRAHVGGASNDIGFLATKTGYQAFVSDYDRGRHGNRWLAELNTRYQAAWTAKQERLAEEERKRVEEERRQLVEAQREAIHRKAKKLGYRVQETREDGKLRLVLIKRVY</sequence>
<gene>
    <name evidence="2" type="ORF">PPSIR1_22164</name>
</gene>
<dbReference type="EMBL" id="ABCS01000002">
    <property type="protein sequence ID" value="EDM81668.1"/>
    <property type="molecule type" value="Genomic_DNA"/>
</dbReference>
<reference evidence="2 3" key="1">
    <citation type="submission" date="2007-06" db="EMBL/GenBank/DDBJ databases">
        <authorList>
            <person name="Shimkets L."/>
            <person name="Ferriera S."/>
            <person name="Johnson J."/>
            <person name="Kravitz S."/>
            <person name="Beeson K."/>
            <person name="Sutton G."/>
            <person name="Rogers Y.-H."/>
            <person name="Friedman R."/>
            <person name="Frazier M."/>
            <person name="Venter J.C."/>
        </authorList>
    </citation>
    <scope>NUCLEOTIDE SEQUENCE [LARGE SCALE GENOMIC DNA]</scope>
    <source>
        <strain evidence="2 3">SIR-1</strain>
    </source>
</reference>
<proteinExistence type="predicted"/>
<dbReference type="InterPro" id="IPR009666">
    <property type="entry name" value="Uncharacterised_Ycf35"/>
</dbReference>
<feature type="coiled-coil region" evidence="1">
    <location>
        <begin position="96"/>
        <end position="123"/>
    </location>
</feature>
<evidence type="ECO:0000313" key="2">
    <source>
        <dbReference type="EMBL" id="EDM81668.1"/>
    </source>
</evidence>
<evidence type="ECO:0000313" key="3">
    <source>
        <dbReference type="Proteomes" id="UP000005801"/>
    </source>
</evidence>
<protein>
    <submittedName>
        <fullName evidence="2">Uncharacterized protein</fullName>
    </submittedName>
</protein>
<dbReference type="STRING" id="391625.PPSIR1_22164"/>
<name>A6FXT0_9BACT</name>
<keyword evidence="3" id="KW-1185">Reference proteome</keyword>
<keyword evidence="1" id="KW-0175">Coiled coil</keyword>
<evidence type="ECO:0000256" key="1">
    <source>
        <dbReference type="SAM" id="Coils"/>
    </source>
</evidence>
<organism evidence="2 3">
    <name type="scientific">Plesiocystis pacifica SIR-1</name>
    <dbReference type="NCBI Taxonomy" id="391625"/>
    <lineage>
        <taxon>Bacteria</taxon>
        <taxon>Pseudomonadati</taxon>
        <taxon>Myxococcota</taxon>
        <taxon>Polyangia</taxon>
        <taxon>Nannocystales</taxon>
        <taxon>Nannocystaceae</taxon>
        <taxon>Plesiocystis</taxon>
    </lineage>
</organism>
<dbReference type="Proteomes" id="UP000005801">
    <property type="component" value="Unassembled WGS sequence"/>
</dbReference>
<accession>A6FXT0</accession>
<dbReference type="Pfam" id="PF06868">
    <property type="entry name" value="DUF1257"/>
    <property type="match status" value="1"/>
</dbReference>
<comment type="caution">
    <text evidence="2">The sequence shown here is derived from an EMBL/GenBank/DDBJ whole genome shotgun (WGS) entry which is preliminary data.</text>
</comment>
<dbReference type="AlphaFoldDB" id="A6FXT0"/>